<dbReference type="SMART" id="SM00032">
    <property type="entry name" value="CCP"/>
    <property type="match status" value="2"/>
</dbReference>
<feature type="chain" id="PRO_5006069849" evidence="3">
    <location>
        <begin position="21"/>
        <end position="238"/>
    </location>
</feature>
<keyword evidence="1" id="KW-1015">Disulfide bond</keyword>
<dbReference type="CDD" id="cd06263">
    <property type="entry name" value="MAM"/>
    <property type="match status" value="1"/>
</dbReference>
<feature type="signal peptide" evidence="3">
    <location>
        <begin position="1"/>
        <end position="20"/>
    </location>
</feature>
<dbReference type="Gene3D" id="2.60.120.200">
    <property type="match status" value="1"/>
</dbReference>
<organism evidence="6">
    <name type="scientific">Rhodnius neglectus</name>
    <dbReference type="NCBI Taxonomy" id="72488"/>
    <lineage>
        <taxon>Eukaryota</taxon>
        <taxon>Metazoa</taxon>
        <taxon>Ecdysozoa</taxon>
        <taxon>Arthropoda</taxon>
        <taxon>Hexapoda</taxon>
        <taxon>Insecta</taxon>
        <taxon>Pterygota</taxon>
        <taxon>Neoptera</taxon>
        <taxon>Paraneoptera</taxon>
        <taxon>Hemiptera</taxon>
        <taxon>Heteroptera</taxon>
        <taxon>Panheteroptera</taxon>
        <taxon>Cimicomorpha</taxon>
        <taxon>Reduviidae</taxon>
        <taxon>Triatominae</taxon>
        <taxon>Rhodnius</taxon>
    </lineage>
</organism>
<dbReference type="PROSITE" id="PS50923">
    <property type="entry name" value="SUSHI"/>
    <property type="match status" value="2"/>
</dbReference>
<feature type="domain" description="MAM" evidence="4">
    <location>
        <begin position="136"/>
        <end position="238"/>
    </location>
</feature>
<sequence length="238" mass="27045">MKVLVLVVIIFLYNSFFVYGLNKPCPTLTLRNGSVRYRSKGRIAKFRCNRGFILNGENLAACVGREWDVDIPKCVFKSSCQAITRIPNGHVFGNKQWTSIKFICNNGYHLVGRAQLQCRNSKWDGEAPQCLTSVQLSCDFESYGICGWDNATRSGYFWRKRQFATPSHFLDTGPGHDHTLQPKNNGHYLYIETSGLSSKTHVARLHSPLFPPVENNGTCFTFWYHMFGATIGELIVYI</sequence>
<protein>
    <submittedName>
        <fullName evidence="6">Putative classc scavenger receptor</fullName>
    </submittedName>
</protein>
<evidence type="ECO:0000313" key="6">
    <source>
        <dbReference type="EMBL" id="JAI52716.1"/>
    </source>
</evidence>
<keyword evidence="2" id="KW-0768">Sushi</keyword>
<dbReference type="SUPFAM" id="SSF57535">
    <property type="entry name" value="Complement control module/SCR domain"/>
    <property type="match status" value="2"/>
</dbReference>
<dbReference type="InterPro" id="IPR035976">
    <property type="entry name" value="Sushi/SCR/CCP_sf"/>
</dbReference>
<dbReference type="InterPro" id="IPR051560">
    <property type="entry name" value="MAM_domain-containing"/>
</dbReference>
<keyword evidence="3" id="KW-0732">Signal</keyword>
<dbReference type="Gene3D" id="2.10.70.10">
    <property type="entry name" value="Complement Module, domain 1"/>
    <property type="match status" value="2"/>
</dbReference>
<evidence type="ECO:0000259" key="5">
    <source>
        <dbReference type="PROSITE" id="PS50923"/>
    </source>
</evidence>
<dbReference type="AlphaFoldDB" id="A0A0P4VGX4"/>
<dbReference type="PANTHER" id="PTHR23282">
    <property type="entry name" value="APICAL ENDOSOMAL GLYCOPROTEIN PRECURSOR"/>
    <property type="match status" value="1"/>
</dbReference>
<dbReference type="PANTHER" id="PTHR23282:SF142">
    <property type="entry name" value="MAM DOMAIN-CONTAINING PROTEIN"/>
    <property type="match status" value="1"/>
</dbReference>
<dbReference type="CDD" id="cd00033">
    <property type="entry name" value="CCP"/>
    <property type="match status" value="1"/>
</dbReference>
<dbReference type="Pfam" id="PF00629">
    <property type="entry name" value="MAM"/>
    <property type="match status" value="1"/>
</dbReference>
<evidence type="ECO:0000256" key="2">
    <source>
        <dbReference type="PROSITE-ProRule" id="PRU00302"/>
    </source>
</evidence>
<comment type="caution">
    <text evidence="2">Lacks conserved residue(s) required for the propagation of feature annotation.</text>
</comment>
<accession>A0A0P4VGX4</accession>
<dbReference type="SUPFAM" id="SSF49899">
    <property type="entry name" value="Concanavalin A-like lectins/glucanases"/>
    <property type="match status" value="1"/>
</dbReference>
<feature type="domain" description="Sushi" evidence="5">
    <location>
        <begin position="23"/>
        <end position="76"/>
    </location>
</feature>
<dbReference type="InterPro" id="IPR013320">
    <property type="entry name" value="ConA-like_dom_sf"/>
</dbReference>
<feature type="non-terminal residue" evidence="6">
    <location>
        <position position="238"/>
    </location>
</feature>
<dbReference type="GO" id="GO:0016020">
    <property type="term" value="C:membrane"/>
    <property type="evidence" value="ECO:0007669"/>
    <property type="project" value="InterPro"/>
</dbReference>
<dbReference type="InterPro" id="IPR000436">
    <property type="entry name" value="Sushi_SCR_CCP_dom"/>
</dbReference>
<evidence type="ECO:0000256" key="1">
    <source>
        <dbReference type="ARBA" id="ARBA00023157"/>
    </source>
</evidence>
<proteinExistence type="evidence at transcript level"/>
<dbReference type="EMBL" id="GDKW01003879">
    <property type="protein sequence ID" value="JAI52716.1"/>
    <property type="molecule type" value="mRNA"/>
</dbReference>
<evidence type="ECO:0000259" key="4">
    <source>
        <dbReference type="PROSITE" id="PS50060"/>
    </source>
</evidence>
<feature type="domain" description="Sushi" evidence="5">
    <location>
        <begin position="78"/>
        <end position="132"/>
    </location>
</feature>
<dbReference type="PROSITE" id="PS50060">
    <property type="entry name" value="MAM_2"/>
    <property type="match status" value="1"/>
</dbReference>
<evidence type="ECO:0000256" key="3">
    <source>
        <dbReference type="SAM" id="SignalP"/>
    </source>
</evidence>
<dbReference type="Pfam" id="PF00084">
    <property type="entry name" value="Sushi"/>
    <property type="match status" value="1"/>
</dbReference>
<name>A0A0P4VGX4_9HEMI</name>
<keyword evidence="6" id="KW-0675">Receptor</keyword>
<reference evidence="6" key="1">
    <citation type="journal article" date="2016" name="PLoS Negl. Trop. Dis.">
        <title>A Deep Insight into the Sialome of Rhodnius neglectus, a Vector of Chagas Disease.</title>
        <authorList>
            <person name="Santiago P.B."/>
            <person name="Assumpcao T.C."/>
            <person name="Araujo C.N."/>
            <person name="Bastos I.M."/>
            <person name="Neves D."/>
            <person name="Silva I.G."/>
            <person name="Charneau S."/>
            <person name="Queiroz R.M."/>
            <person name="Raiol T."/>
            <person name="Oliveira J.V."/>
            <person name="Sousa M.V."/>
            <person name="Calvo E."/>
            <person name="Ribeiro J.M."/>
            <person name="Santana J.M."/>
        </authorList>
    </citation>
    <scope>NUCLEOTIDE SEQUENCE</scope>
    <source>
        <tissue evidence="6">Salivary glands</tissue>
    </source>
</reference>
<dbReference type="InterPro" id="IPR000998">
    <property type="entry name" value="MAM_dom"/>
</dbReference>